<evidence type="ECO:0000313" key="2">
    <source>
        <dbReference type="EMBL" id="WLS78209.1"/>
    </source>
</evidence>
<dbReference type="Proteomes" id="UP001228139">
    <property type="component" value="Chromosome"/>
</dbReference>
<feature type="signal peptide" evidence="1">
    <location>
        <begin position="1"/>
        <end position="18"/>
    </location>
</feature>
<dbReference type="RefSeq" id="WP_306207842.1">
    <property type="nucleotide sequence ID" value="NZ_CP132353.1"/>
</dbReference>
<keyword evidence="3" id="KW-1185">Reference proteome</keyword>
<dbReference type="AlphaFoldDB" id="A0AA50DHB4"/>
<name>A0AA50DHB4_9GAMM</name>
<evidence type="ECO:0008006" key="4">
    <source>
        <dbReference type="Google" id="ProtNLM"/>
    </source>
</evidence>
<keyword evidence="1" id="KW-0732">Signal</keyword>
<proteinExistence type="predicted"/>
<gene>
    <name evidence="2" type="ORF">Q3V30_17345</name>
</gene>
<organism evidence="2 3">
    <name type="scientific">Erwinia pyri</name>
    <dbReference type="NCBI Taxonomy" id="3062598"/>
    <lineage>
        <taxon>Bacteria</taxon>
        <taxon>Pseudomonadati</taxon>
        <taxon>Pseudomonadota</taxon>
        <taxon>Gammaproteobacteria</taxon>
        <taxon>Enterobacterales</taxon>
        <taxon>Erwiniaceae</taxon>
        <taxon>Erwinia</taxon>
    </lineage>
</organism>
<feature type="chain" id="PRO_5041225665" description="Lipoprotein" evidence="1">
    <location>
        <begin position="19"/>
        <end position="84"/>
    </location>
</feature>
<protein>
    <recommendedName>
        <fullName evidence="4">Lipoprotein</fullName>
    </recommendedName>
</protein>
<dbReference type="EMBL" id="CP132353">
    <property type="protein sequence ID" value="WLS78209.1"/>
    <property type="molecule type" value="Genomic_DNA"/>
</dbReference>
<accession>A0AA50DHB4</accession>
<sequence length="84" mass="8738">MKAVYLAFGLMMAGHACAASITGSIGVKLTIYSQCHIDGQSLTPAKAPKVSCGQQQSAQPKVTESVISQNSGGRTVAKLVTVEW</sequence>
<dbReference type="KEGG" id="epi:Q3V30_17345"/>
<evidence type="ECO:0000313" key="3">
    <source>
        <dbReference type="Proteomes" id="UP001228139"/>
    </source>
</evidence>
<evidence type="ECO:0000256" key="1">
    <source>
        <dbReference type="SAM" id="SignalP"/>
    </source>
</evidence>
<reference evidence="2 3" key="1">
    <citation type="submission" date="2023-07" db="EMBL/GenBank/DDBJ databases">
        <title>Pathogenic bacteria of pear tree diseases.</title>
        <authorList>
            <person name="Zhang Z."/>
            <person name="He L."/>
            <person name="Huang R."/>
        </authorList>
    </citation>
    <scope>NUCLEOTIDE SEQUENCE [LARGE SCALE GENOMIC DNA]</scope>
    <source>
        <strain evidence="2 3">DE2</strain>
    </source>
</reference>